<dbReference type="PRINTS" id="PR00081">
    <property type="entry name" value="GDHRDH"/>
</dbReference>
<dbReference type="InterPro" id="IPR002347">
    <property type="entry name" value="SDR_fam"/>
</dbReference>
<evidence type="ECO:0000256" key="1">
    <source>
        <dbReference type="ARBA" id="ARBA00006484"/>
    </source>
</evidence>
<dbReference type="PROSITE" id="PS00061">
    <property type="entry name" value="ADH_SHORT"/>
    <property type="match status" value="1"/>
</dbReference>
<accession>A0A937DIP4</accession>
<dbReference type="PRINTS" id="PR00080">
    <property type="entry name" value="SDRFAMILY"/>
</dbReference>
<evidence type="ECO:0000313" key="4">
    <source>
        <dbReference type="EMBL" id="MBL0848546.1"/>
    </source>
</evidence>
<gene>
    <name evidence="4" type="ORF">EU981_00350</name>
</gene>
<dbReference type="CDD" id="cd05233">
    <property type="entry name" value="SDR_c"/>
    <property type="match status" value="1"/>
</dbReference>
<dbReference type="AlphaFoldDB" id="A0A937DIP4"/>
<dbReference type="Proteomes" id="UP000736856">
    <property type="component" value="Unassembled WGS sequence"/>
</dbReference>
<name>A0A937DIP4_9HYPH</name>
<organism evidence="4 5">
    <name type="scientific">Candidatus Liberibacter ctenarytainae</name>
    <dbReference type="NCBI Taxonomy" id="2020335"/>
    <lineage>
        <taxon>Bacteria</taxon>
        <taxon>Pseudomonadati</taxon>
        <taxon>Pseudomonadota</taxon>
        <taxon>Alphaproteobacteria</taxon>
        <taxon>Hyphomicrobiales</taxon>
        <taxon>Rhizobiaceae</taxon>
        <taxon>Liberibacter</taxon>
    </lineage>
</organism>
<dbReference type="EMBL" id="SEOL01000001">
    <property type="protein sequence ID" value="MBL0848546.1"/>
    <property type="molecule type" value="Genomic_DNA"/>
</dbReference>
<dbReference type="PANTHER" id="PTHR42901">
    <property type="entry name" value="ALCOHOL DEHYDROGENASE"/>
    <property type="match status" value="1"/>
</dbReference>
<keyword evidence="2" id="KW-0560">Oxidoreductase</keyword>
<dbReference type="InterPro" id="IPR036291">
    <property type="entry name" value="NAD(P)-bd_dom_sf"/>
</dbReference>
<dbReference type="InterPro" id="IPR020904">
    <property type="entry name" value="Sc_DH/Rdtase_CS"/>
</dbReference>
<protein>
    <submittedName>
        <fullName evidence="4">SDR family NAD(P)-dependent oxidoreductase</fullName>
    </submittedName>
</protein>
<dbReference type="Gene3D" id="3.40.50.720">
    <property type="entry name" value="NAD(P)-binding Rossmann-like Domain"/>
    <property type="match status" value="1"/>
</dbReference>
<proteinExistence type="inferred from homology"/>
<reference evidence="4" key="1">
    <citation type="submission" date="2019-02" db="EMBL/GenBank/DDBJ databases">
        <title>A novel Candidatus Liberibacter species associated with the New Zealand native fuchsia psyllid, Ctenarytaina fuchsiae.</title>
        <authorList>
            <person name="Thompson S.M."/>
            <person name="Jorgensen N."/>
            <person name="David C."/>
            <person name="Bulman S.R."/>
            <person name="Smith G.R."/>
        </authorList>
    </citation>
    <scope>NUCLEOTIDE SEQUENCE</scope>
    <source>
        <strain evidence="4">Oxford</strain>
    </source>
</reference>
<comment type="similarity">
    <text evidence="1 3">Belongs to the short-chain dehydrogenases/reductases (SDR) family.</text>
</comment>
<evidence type="ECO:0000313" key="5">
    <source>
        <dbReference type="Proteomes" id="UP000736856"/>
    </source>
</evidence>
<comment type="caution">
    <text evidence="4">The sequence shown here is derived from an EMBL/GenBank/DDBJ whole genome shotgun (WGS) entry which is preliminary data.</text>
</comment>
<dbReference type="SUPFAM" id="SSF51735">
    <property type="entry name" value="NAD(P)-binding Rossmann-fold domains"/>
    <property type="match status" value="1"/>
</dbReference>
<sequence>MIAVMNHNIAHHRINFSNRLALVTGASRGIGYHTALELAQSGAHVIACARTVSHLEKLKNILQKNKKKIDIIALDLRDTEAIDLTKTYIAKRWGKLDILVANAGIIGPINPIGQINKICFEDVLSVNVTSSWNLMRAFDPWLKKSDCGRAIIISSGAAHKCRPYWGAYSASKAAVEVLARTWAKETANTALRIINIDPGPTRTSMRAQAMPEEDPMTVSHPKKVAHIIASLCAMPTIKTGQLFSIPKKRFVEYYPPD</sequence>
<dbReference type="Pfam" id="PF00106">
    <property type="entry name" value="adh_short"/>
    <property type="match status" value="1"/>
</dbReference>
<dbReference type="GO" id="GO:0016491">
    <property type="term" value="F:oxidoreductase activity"/>
    <property type="evidence" value="ECO:0007669"/>
    <property type="project" value="UniProtKB-KW"/>
</dbReference>
<dbReference type="PANTHER" id="PTHR42901:SF1">
    <property type="entry name" value="ALCOHOL DEHYDROGENASE"/>
    <property type="match status" value="1"/>
</dbReference>
<evidence type="ECO:0000256" key="2">
    <source>
        <dbReference type="ARBA" id="ARBA00023002"/>
    </source>
</evidence>
<evidence type="ECO:0000256" key="3">
    <source>
        <dbReference type="RuleBase" id="RU000363"/>
    </source>
</evidence>